<feature type="non-terminal residue" evidence="1">
    <location>
        <position position="1"/>
    </location>
</feature>
<name>A0A2K3LLM1_TRIPR</name>
<gene>
    <name evidence="1" type="ORF">L195_g035421</name>
</gene>
<dbReference type="Proteomes" id="UP000236291">
    <property type="component" value="Unassembled WGS sequence"/>
</dbReference>
<evidence type="ECO:0000313" key="2">
    <source>
        <dbReference type="Proteomes" id="UP000236291"/>
    </source>
</evidence>
<protein>
    <submittedName>
        <fullName evidence="1">Uncharacterized protein</fullName>
    </submittedName>
</protein>
<dbReference type="EMBL" id="ASHM01035987">
    <property type="protein sequence ID" value="PNX79435.1"/>
    <property type="molecule type" value="Genomic_DNA"/>
</dbReference>
<dbReference type="AlphaFoldDB" id="A0A2K3LLM1"/>
<sequence>SLLKLGDAPGPNLRVFGEESRGEADTWILCRWWPILLFIFVRRPSSTLGRSGVVTRNKCFLSATVLRQNLKVFCEESRGEAGTWILRSW</sequence>
<evidence type="ECO:0000313" key="1">
    <source>
        <dbReference type="EMBL" id="PNX79435.1"/>
    </source>
</evidence>
<accession>A0A2K3LLM1</accession>
<comment type="caution">
    <text evidence="1">The sequence shown here is derived from an EMBL/GenBank/DDBJ whole genome shotgun (WGS) entry which is preliminary data.</text>
</comment>
<reference evidence="1 2" key="2">
    <citation type="journal article" date="2017" name="Front. Plant Sci.">
        <title>Gene Classification and Mining of Molecular Markers Useful in Red Clover (Trifolium pratense) Breeding.</title>
        <authorList>
            <person name="Istvanek J."/>
            <person name="Dluhosova J."/>
            <person name="Dluhos P."/>
            <person name="Patkova L."/>
            <person name="Nedelnik J."/>
            <person name="Repkova J."/>
        </authorList>
    </citation>
    <scope>NUCLEOTIDE SEQUENCE [LARGE SCALE GENOMIC DNA]</scope>
    <source>
        <strain evidence="2">cv. Tatra</strain>
        <tissue evidence="1">Young leaves</tissue>
    </source>
</reference>
<organism evidence="1 2">
    <name type="scientific">Trifolium pratense</name>
    <name type="common">Red clover</name>
    <dbReference type="NCBI Taxonomy" id="57577"/>
    <lineage>
        <taxon>Eukaryota</taxon>
        <taxon>Viridiplantae</taxon>
        <taxon>Streptophyta</taxon>
        <taxon>Embryophyta</taxon>
        <taxon>Tracheophyta</taxon>
        <taxon>Spermatophyta</taxon>
        <taxon>Magnoliopsida</taxon>
        <taxon>eudicotyledons</taxon>
        <taxon>Gunneridae</taxon>
        <taxon>Pentapetalae</taxon>
        <taxon>rosids</taxon>
        <taxon>fabids</taxon>
        <taxon>Fabales</taxon>
        <taxon>Fabaceae</taxon>
        <taxon>Papilionoideae</taxon>
        <taxon>50 kb inversion clade</taxon>
        <taxon>NPAAA clade</taxon>
        <taxon>Hologalegina</taxon>
        <taxon>IRL clade</taxon>
        <taxon>Trifolieae</taxon>
        <taxon>Trifolium</taxon>
    </lineage>
</organism>
<reference evidence="1 2" key="1">
    <citation type="journal article" date="2014" name="Am. J. Bot.">
        <title>Genome assembly and annotation for red clover (Trifolium pratense; Fabaceae).</title>
        <authorList>
            <person name="Istvanek J."/>
            <person name="Jaros M."/>
            <person name="Krenek A."/>
            <person name="Repkova J."/>
        </authorList>
    </citation>
    <scope>NUCLEOTIDE SEQUENCE [LARGE SCALE GENOMIC DNA]</scope>
    <source>
        <strain evidence="2">cv. Tatra</strain>
        <tissue evidence="1">Young leaves</tissue>
    </source>
</reference>
<proteinExistence type="predicted"/>